<evidence type="ECO:0000256" key="1">
    <source>
        <dbReference type="SAM" id="Phobius"/>
    </source>
</evidence>
<dbReference type="AlphaFoldDB" id="A0A9Q4B5K6"/>
<keyword evidence="1" id="KW-0812">Transmembrane</keyword>
<organism evidence="3 4">
    <name type="scientific">Salipaludibacillus agaradhaerens</name>
    <name type="common">Bacillus agaradhaerens</name>
    <dbReference type="NCBI Taxonomy" id="76935"/>
    <lineage>
        <taxon>Bacteria</taxon>
        <taxon>Bacillati</taxon>
        <taxon>Bacillota</taxon>
        <taxon>Bacilli</taxon>
        <taxon>Bacillales</taxon>
        <taxon>Bacillaceae</taxon>
    </lineage>
</organism>
<dbReference type="RefSeq" id="WP_257823124.1">
    <property type="nucleotide sequence ID" value="NZ_JABXYM010000002.1"/>
</dbReference>
<dbReference type="InterPro" id="IPR006976">
    <property type="entry name" value="VanZ-like"/>
</dbReference>
<feature type="domain" description="VanZ-like" evidence="2">
    <location>
        <begin position="84"/>
        <end position="253"/>
    </location>
</feature>
<dbReference type="Proteomes" id="UP001057753">
    <property type="component" value="Unassembled WGS sequence"/>
</dbReference>
<evidence type="ECO:0000259" key="2">
    <source>
        <dbReference type="Pfam" id="PF04892"/>
    </source>
</evidence>
<accession>A0A9Q4B5K6</accession>
<keyword evidence="4" id="KW-1185">Reference proteome</keyword>
<feature type="transmembrane region" description="Helical" evidence="1">
    <location>
        <begin position="231"/>
        <end position="253"/>
    </location>
</feature>
<reference evidence="3" key="1">
    <citation type="submission" date="2020-06" db="EMBL/GenBank/DDBJ databases">
        <title>Insight into the genomes of haloalkaliphilic bacilli from Kenyan soda lakes.</title>
        <authorList>
            <person name="Mwirichia R."/>
            <person name="Villamizar G.C."/>
            <person name="Poehlein A."/>
            <person name="Mugweru J."/>
            <person name="Kipnyargis A."/>
            <person name="Kiplimo D."/>
            <person name="Orwa P."/>
            <person name="Daniel R."/>
        </authorList>
    </citation>
    <scope>NUCLEOTIDE SEQUENCE</scope>
    <source>
        <strain evidence="3">B1096_S55</strain>
    </source>
</reference>
<dbReference type="Pfam" id="PF04892">
    <property type="entry name" value="VanZ"/>
    <property type="match status" value="1"/>
</dbReference>
<sequence length="262" mass="29031">MNHIKYILINLVPIAIVMAIIFIASSQTSDQQDISPVLDTVTDENWVRVTAASILQLVNTGAETILMFMFTYPYAIIIMGAVLVLLALVTFFRVRKSRQSAAKKTLKTFVYLTLIIISIGAVFLAINSSTVIELARANFSLDQLRTLLQQVQFTYSGQEVSLATHGVDGLLEFVLRKSAHFTLFALLGFFVFLASIKLNGRYFRSFIIAMSIVIAYAALDEYRQTFIPSRSGMVADVILDAAGGLFGTGMAWLKTSISRRFS</sequence>
<gene>
    <name evidence="3" type="ORF">HXA33_19705</name>
</gene>
<keyword evidence="1" id="KW-1133">Transmembrane helix</keyword>
<feature type="transmembrane region" description="Helical" evidence="1">
    <location>
        <begin position="178"/>
        <end position="195"/>
    </location>
</feature>
<comment type="caution">
    <text evidence="3">The sequence shown here is derived from an EMBL/GenBank/DDBJ whole genome shotgun (WGS) entry which is preliminary data.</text>
</comment>
<keyword evidence="1" id="KW-0472">Membrane</keyword>
<feature type="transmembrane region" description="Helical" evidence="1">
    <location>
        <begin position="202"/>
        <end position="219"/>
    </location>
</feature>
<feature type="transmembrane region" description="Helical" evidence="1">
    <location>
        <begin position="106"/>
        <end position="126"/>
    </location>
</feature>
<protein>
    <submittedName>
        <fullName evidence="3">VanZ family protein</fullName>
    </submittedName>
</protein>
<dbReference type="NCBIfam" id="NF037970">
    <property type="entry name" value="vanZ_1"/>
    <property type="match status" value="1"/>
</dbReference>
<proteinExistence type="predicted"/>
<evidence type="ECO:0000313" key="3">
    <source>
        <dbReference type="EMBL" id="MCR6098739.1"/>
    </source>
</evidence>
<feature type="transmembrane region" description="Helical" evidence="1">
    <location>
        <begin position="72"/>
        <end position="94"/>
    </location>
</feature>
<name>A0A9Q4B5K6_SALAG</name>
<dbReference type="EMBL" id="JABXYM010000002">
    <property type="protein sequence ID" value="MCR6098739.1"/>
    <property type="molecule type" value="Genomic_DNA"/>
</dbReference>
<feature type="transmembrane region" description="Helical" evidence="1">
    <location>
        <begin position="7"/>
        <end position="25"/>
    </location>
</feature>
<evidence type="ECO:0000313" key="4">
    <source>
        <dbReference type="Proteomes" id="UP001057753"/>
    </source>
</evidence>